<gene>
    <name evidence="1" type="ORF">JETT_2882</name>
</gene>
<dbReference type="AlphaFoldDB" id="A0A533Q878"/>
<evidence type="ECO:0000313" key="1">
    <source>
        <dbReference type="EMBL" id="TLD40863.1"/>
    </source>
</evidence>
<name>A0A533Q878_9BACT</name>
<comment type="caution">
    <text evidence="1">The sequence shown here is derived from an EMBL/GenBank/DDBJ whole genome shotgun (WGS) entry which is preliminary data.</text>
</comment>
<proteinExistence type="predicted"/>
<sequence>MLITSNRKVFASSAFALLETDVHSVTGCPFYRGDTYSPCVRIEWSAGANKVTIHEIPVLVKSSMGKCFNPDGTLQGVATIINTQRKVSAQ</sequence>
<organism evidence="1 2">
    <name type="scientific">Candidatus Jettenia ecosi</name>
    <dbReference type="NCBI Taxonomy" id="2494326"/>
    <lineage>
        <taxon>Bacteria</taxon>
        <taxon>Pseudomonadati</taxon>
        <taxon>Planctomycetota</taxon>
        <taxon>Candidatus Brocadiia</taxon>
        <taxon>Candidatus Brocadiales</taxon>
        <taxon>Candidatus Brocadiaceae</taxon>
        <taxon>Candidatus Jettenia</taxon>
    </lineage>
</organism>
<accession>A0A533Q878</accession>
<dbReference type="EMBL" id="SULG01000075">
    <property type="protein sequence ID" value="TLD40863.1"/>
    <property type="molecule type" value="Genomic_DNA"/>
</dbReference>
<protein>
    <submittedName>
        <fullName evidence="1">Uncharacterized protein</fullName>
    </submittedName>
</protein>
<reference evidence="1 2" key="1">
    <citation type="submission" date="2019-04" db="EMBL/GenBank/DDBJ databases">
        <title>Genome of a novel bacterium Candidatus Jettenia ecosi reconstructed from metagenome of an anammox bioreactor.</title>
        <authorList>
            <person name="Mardanov A.V."/>
            <person name="Beletsky A.V."/>
            <person name="Ravin N.V."/>
            <person name="Botchkova E.A."/>
            <person name="Litti Y.V."/>
            <person name="Nozhevnikova A.N."/>
        </authorList>
    </citation>
    <scope>NUCLEOTIDE SEQUENCE [LARGE SCALE GENOMIC DNA]</scope>
    <source>
        <strain evidence="1">J2</strain>
    </source>
</reference>
<dbReference type="Proteomes" id="UP000319783">
    <property type="component" value="Unassembled WGS sequence"/>
</dbReference>
<evidence type="ECO:0000313" key="2">
    <source>
        <dbReference type="Proteomes" id="UP000319783"/>
    </source>
</evidence>